<dbReference type="RefSeq" id="WP_023494826.1">
    <property type="nucleotide sequence ID" value="NZ_AYLO01000066.1"/>
</dbReference>
<gene>
    <name evidence="2" type="ORF">MGMO_69c00160</name>
</gene>
<keyword evidence="1" id="KW-0472">Membrane</keyword>
<keyword evidence="1" id="KW-1133">Transmembrane helix</keyword>
<feature type="transmembrane region" description="Helical" evidence="1">
    <location>
        <begin position="52"/>
        <end position="75"/>
    </location>
</feature>
<feature type="transmembrane region" description="Helical" evidence="1">
    <location>
        <begin position="130"/>
        <end position="154"/>
    </location>
</feature>
<sequence length="157" mass="17410">MYREIGVRDAQAPCPGLCQLILLGLTVCASLAAIMAELAAAKEIGSTSLQHVTLTGVTVLLTWLFMQTMFALHYAHEYYNCRSRNNHGGLEFPGYDLLPDYWDFIYFSFVIGTAAQTADINIISKTIRRIVTLHSVIVFFFNTTILALMVNVAASLL</sequence>
<dbReference type="OrthoDB" id="64737at2"/>
<feature type="transmembrane region" description="Helical" evidence="1">
    <location>
        <begin position="20"/>
        <end position="40"/>
    </location>
</feature>
<dbReference type="InterPro" id="IPR009781">
    <property type="entry name" value="DUF1345"/>
</dbReference>
<proteinExistence type="predicted"/>
<organism evidence="2 3">
    <name type="scientific">Methyloglobulus morosus KoM1</name>
    <dbReference type="NCBI Taxonomy" id="1116472"/>
    <lineage>
        <taxon>Bacteria</taxon>
        <taxon>Pseudomonadati</taxon>
        <taxon>Pseudomonadota</taxon>
        <taxon>Gammaproteobacteria</taxon>
        <taxon>Methylococcales</taxon>
        <taxon>Methylococcaceae</taxon>
        <taxon>Methyloglobulus</taxon>
    </lineage>
</organism>
<dbReference type="EMBL" id="AYLO01000066">
    <property type="protein sequence ID" value="ESS72149.1"/>
    <property type="molecule type" value="Genomic_DNA"/>
</dbReference>
<evidence type="ECO:0000256" key="1">
    <source>
        <dbReference type="SAM" id="Phobius"/>
    </source>
</evidence>
<accession>V5BWB5</accession>
<comment type="caution">
    <text evidence="2">The sequence shown here is derived from an EMBL/GenBank/DDBJ whole genome shotgun (WGS) entry which is preliminary data.</text>
</comment>
<evidence type="ECO:0008006" key="4">
    <source>
        <dbReference type="Google" id="ProtNLM"/>
    </source>
</evidence>
<dbReference type="eggNOG" id="COG4291">
    <property type="taxonomic scope" value="Bacteria"/>
</dbReference>
<dbReference type="Pfam" id="PF07077">
    <property type="entry name" value="DUF1345"/>
    <property type="match status" value="1"/>
</dbReference>
<evidence type="ECO:0000313" key="3">
    <source>
        <dbReference type="Proteomes" id="UP000017842"/>
    </source>
</evidence>
<keyword evidence="1" id="KW-0812">Transmembrane</keyword>
<dbReference type="Proteomes" id="UP000017842">
    <property type="component" value="Unassembled WGS sequence"/>
</dbReference>
<protein>
    <recommendedName>
        <fullName evidence="4">Transmembrane protein</fullName>
    </recommendedName>
</protein>
<keyword evidence="3" id="KW-1185">Reference proteome</keyword>
<reference evidence="2 3" key="1">
    <citation type="journal article" date="2013" name="Genome Announc.">
        <title>Draft Genome Sequence of the Methanotrophic Gammaproteobacterium Methyloglobulus morosus DSM 22980 Strain KoM1.</title>
        <authorList>
            <person name="Poehlein A."/>
            <person name="Deutzmann J.S."/>
            <person name="Daniel R."/>
            <person name="Simeonova D.D."/>
        </authorList>
    </citation>
    <scope>NUCLEOTIDE SEQUENCE [LARGE SCALE GENOMIC DNA]</scope>
    <source>
        <strain evidence="2 3">KoM1</strain>
    </source>
</reference>
<name>V5BWB5_9GAMM</name>
<evidence type="ECO:0000313" key="2">
    <source>
        <dbReference type="EMBL" id="ESS72149.1"/>
    </source>
</evidence>
<dbReference type="AlphaFoldDB" id="V5BWB5"/>